<dbReference type="RefSeq" id="WP_015501717.1">
    <property type="nucleotide sequence ID" value="NC_020911.1"/>
</dbReference>
<keyword evidence="1" id="KW-0472">Membrane</keyword>
<gene>
    <name evidence="2" type="ORF">OAN307_c44570</name>
</gene>
<dbReference type="HOGENOM" id="CLU_142194_1_0_5"/>
<reference evidence="2 3" key="1">
    <citation type="journal article" date="2013" name="PLoS ONE">
        <title>Poles Apart: Arctic and Antarctic Octadecabacter strains Share High Genome Plasticity and a New Type of Xanthorhodopsin.</title>
        <authorList>
            <person name="Vollmers J."/>
            <person name="Voget S."/>
            <person name="Dietrich S."/>
            <person name="Gollnow K."/>
            <person name="Smits M."/>
            <person name="Meyer K."/>
            <person name="Brinkhoff T."/>
            <person name="Simon M."/>
            <person name="Daniel R."/>
        </authorList>
    </citation>
    <scope>NUCLEOTIDE SEQUENCE [LARGE SCALE GENOMIC DNA]</scope>
    <source>
        <strain evidence="2 3">307</strain>
    </source>
</reference>
<keyword evidence="1" id="KW-1133">Transmembrane helix</keyword>
<name>M9RCA1_9RHOB</name>
<feature type="transmembrane region" description="Helical" evidence="1">
    <location>
        <begin position="48"/>
        <end position="71"/>
    </location>
</feature>
<evidence type="ECO:0000313" key="3">
    <source>
        <dbReference type="Proteomes" id="UP000005307"/>
    </source>
</evidence>
<feature type="transmembrane region" description="Helical" evidence="1">
    <location>
        <begin position="77"/>
        <end position="95"/>
    </location>
</feature>
<keyword evidence="1" id="KW-0812">Transmembrane</keyword>
<accession>M9RCA1</accession>
<dbReference type="eggNOG" id="ENOG50337E2">
    <property type="taxonomic scope" value="Bacteria"/>
</dbReference>
<sequence length="123" mass="13284">MNQIASILYSVCSLGIILFQLCLIAGAPWGRLTQGGKVDGSLPTSGRIAAAINILLFAAMSLAILSAAGYWPNWPIWTGWTTLTIQAVSAILNWITPSVQERKLWGPITLVMLLFVLLVMLSV</sequence>
<feature type="transmembrane region" description="Helical" evidence="1">
    <location>
        <begin position="6"/>
        <end position="27"/>
    </location>
</feature>
<proteinExistence type="predicted"/>
<dbReference type="STRING" id="391626.OAN307_c44570"/>
<protein>
    <submittedName>
        <fullName evidence="2">Uncharacterized protein</fullName>
    </submittedName>
</protein>
<dbReference type="AlphaFoldDB" id="M9RCA1"/>
<dbReference type="Proteomes" id="UP000005307">
    <property type="component" value="Chromosome"/>
</dbReference>
<organism evidence="2 3">
    <name type="scientific">Octadecabacter antarcticus 307</name>
    <dbReference type="NCBI Taxonomy" id="391626"/>
    <lineage>
        <taxon>Bacteria</taxon>
        <taxon>Pseudomonadati</taxon>
        <taxon>Pseudomonadota</taxon>
        <taxon>Alphaproteobacteria</taxon>
        <taxon>Rhodobacterales</taxon>
        <taxon>Roseobacteraceae</taxon>
        <taxon>Octadecabacter</taxon>
    </lineage>
</organism>
<dbReference type="KEGG" id="oat:OAN307_c44570"/>
<keyword evidence="3" id="KW-1185">Reference proteome</keyword>
<evidence type="ECO:0000313" key="2">
    <source>
        <dbReference type="EMBL" id="AGI69817.1"/>
    </source>
</evidence>
<dbReference type="OrthoDB" id="1524823at2"/>
<dbReference type="EMBL" id="CP003740">
    <property type="protein sequence ID" value="AGI69817.1"/>
    <property type="molecule type" value="Genomic_DNA"/>
</dbReference>
<evidence type="ECO:0000256" key="1">
    <source>
        <dbReference type="SAM" id="Phobius"/>
    </source>
</evidence>
<feature type="transmembrane region" description="Helical" evidence="1">
    <location>
        <begin position="104"/>
        <end position="122"/>
    </location>
</feature>